<dbReference type="InterPro" id="IPR057246">
    <property type="entry name" value="CARBOXYPEPT_ZN_1"/>
</dbReference>
<dbReference type="InterPro" id="IPR034274">
    <property type="entry name" value="ENP1_M14_CPD"/>
</dbReference>
<dbReference type="GO" id="GO:0004181">
    <property type="term" value="F:metallocarboxypeptidase activity"/>
    <property type="evidence" value="ECO:0007669"/>
    <property type="project" value="InterPro"/>
</dbReference>
<keyword evidence="5" id="KW-0378">Hydrolase</keyword>
<dbReference type="PANTHER" id="PTHR11705">
    <property type="entry name" value="PROTEASE FAMILY M14 CARBOXYPEPTIDASE A,B"/>
    <property type="match status" value="1"/>
</dbReference>
<accession>A0A7C8GSJ2</accession>
<dbReference type="RefSeq" id="WP_153404123.1">
    <property type="nucleotide sequence ID" value="NZ_ML762432.1"/>
</dbReference>
<dbReference type="GO" id="GO:0006508">
    <property type="term" value="P:proteolysis"/>
    <property type="evidence" value="ECO:0007669"/>
    <property type="project" value="UniProtKB-KW"/>
</dbReference>
<protein>
    <submittedName>
        <fullName evidence="10">Peptidase M14</fullName>
    </submittedName>
</protein>
<comment type="caution">
    <text evidence="10">The sequence shown here is derived from an EMBL/GenBank/DDBJ whole genome shotgun (WGS) entry which is preliminary data.</text>
</comment>
<dbReference type="OrthoDB" id="9802862at2"/>
<dbReference type="GO" id="GO:0005615">
    <property type="term" value="C:extracellular space"/>
    <property type="evidence" value="ECO:0007669"/>
    <property type="project" value="TreeGrafter"/>
</dbReference>
<evidence type="ECO:0000256" key="1">
    <source>
        <dbReference type="ARBA" id="ARBA00001947"/>
    </source>
</evidence>
<dbReference type="SUPFAM" id="SSF53187">
    <property type="entry name" value="Zn-dependent exopeptidases"/>
    <property type="match status" value="1"/>
</dbReference>
<keyword evidence="7" id="KW-0482">Metalloprotease</keyword>
<organism evidence="10 11">
    <name type="scientific">Gracilibacillus oryzae</name>
    <dbReference type="NCBI Taxonomy" id="1672701"/>
    <lineage>
        <taxon>Bacteria</taxon>
        <taxon>Bacillati</taxon>
        <taxon>Bacillota</taxon>
        <taxon>Bacilli</taxon>
        <taxon>Bacillales</taxon>
        <taxon>Bacillaceae</taxon>
        <taxon>Gracilibacillus</taxon>
    </lineage>
</organism>
<dbReference type="AlphaFoldDB" id="A0A7C8GSJ2"/>
<dbReference type="PANTHER" id="PTHR11705:SF143">
    <property type="entry name" value="SLL0236 PROTEIN"/>
    <property type="match status" value="1"/>
</dbReference>
<dbReference type="Pfam" id="PF00246">
    <property type="entry name" value="Peptidase_M14"/>
    <property type="match status" value="1"/>
</dbReference>
<evidence type="ECO:0000256" key="2">
    <source>
        <dbReference type="ARBA" id="ARBA00005988"/>
    </source>
</evidence>
<keyword evidence="4" id="KW-0479">Metal-binding</keyword>
<proteinExistence type="inferred from homology"/>
<comment type="cofactor">
    <cofactor evidence="1">
        <name>Zn(2+)</name>
        <dbReference type="ChEBI" id="CHEBI:29105"/>
    </cofactor>
</comment>
<dbReference type="PROSITE" id="PS52035">
    <property type="entry name" value="PEPTIDASE_M14"/>
    <property type="match status" value="1"/>
</dbReference>
<evidence type="ECO:0000256" key="3">
    <source>
        <dbReference type="ARBA" id="ARBA00022670"/>
    </source>
</evidence>
<evidence type="ECO:0000256" key="4">
    <source>
        <dbReference type="ARBA" id="ARBA00022723"/>
    </source>
</evidence>
<dbReference type="SMART" id="SM00631">
    <property type="entry name" value="Zn_pept"/>
    <property type="match status" value="1"/>
</dbReference>
<keyword evidence="6" id="KW-0862">Zinc</keyword>
<evidence type="ECO:0000313" key="11">
    <source>
        <dbReference type="Proteomes" id="UP000480246"/>
    </source>
</evidence>
<reference evidence="10 11" key="1">
    <citation type="submission" date="2019-10" db="EMBL/GenBank/DDBJ databases">
        <title>Gracilibacillus sp. nov. isolated from rice seeds.</title>
        <authorList>
            <person name="He S."/>
        </authorList>
    </citation>
    <scope>NUCLEOTIDE SEQUENCE [LARGE SCALE GENOMIC DNA]</scope>
    <source>
        <strain evidence="10 11">TD8</strain>
    </source>
</reference>
<keyword evidence="11" id="KW-1185">Reference proteome</keyword>
<name>A0A7C8GSJ2_9BACI</name>
<evidence type="ECO:0000259" key="9">
    <source>
        <dbReference type="PROSITE" id="PS52035"/>
    </source>
</evidence>
<dbReference type="Proteomes" id="UP000480246">
    <property type="component" value="Unassembled WGS sequence"/>
</dbReference>
<evidence type="ECO:0000256" key="6">
    <source>
        <dbReference type="ARBA" id="ARBA00022833"/>
    </source>
</evidence>
<evidence type="ECO:0000313" key="10">
    <source>
        <dbReference type="EMBL" id="KAB8131769.1"/>
    </source>
</evidence>
<feature type="domain" description="Peptidase M14" evidence="9">
    <location>
        <begin position="9"/>
        <end position="297"/>
    </location>
</feature>
<dbReference type="Gene3D" id="3.40.630.10">
    <property type="entry name" value="Zn peptidases"/>
    <property type="match status" value="1"/>
</dbReference>
<evidence type="ECO:0000256" key="7">
    <source>
        <dbReference type="ARBA" id="ARBA00023049"/>
    </source>
</evidence>
<dbReference type="CDD" id="cd06229">
    <property type="entry name" value="M14_Endopeptidase_I"/>
    <property type="match status" value="1"/>
</dbReference>
<sequence length="300" mass="34262">MSIIVNPKQVYSYTKMMEDILLLTEAYPFLHKEVIGHSVEKRKIVAVKIGTGKKSIMLNGAHHAREWLTTALLMDMLEYYCHRHENEQEIRDIFSKISLWFVPMVNPDGVTLVQEGADSFPQKESLMEMNQGSSDFNGWKANIRGVDLNRQYPMDWDSIDDRIQKPASAMFKGSHPLTEPESMSLYLFALEHKFDAVACYHSSGEEIFWQYKLTGDLYHSAKKIVEQLAELTGYQLIDPGPNPSGGGFTDWFIMVQKRPSFTIEIAPYVGPVPVPLEYYDKIWQENKEVGITLAKACLQG</sequence>
<gene>
    <name evidence="10" type="ORF">F9U64_12960</name>
</gene>
<dbReference type="PRINTS" id="PR00765">
    <property type="entry name" value="CRBOXYPTASEA"/>
</dbReference>
<evidence type="ECO:0000256" key="8">
    <source>
        <dbReference type="PROSITE-ProRule" id="PRU01379"/>
    </source>
</evidence>
<evidence type="ECO:0000256" key="5">
    <source>
        <dbReference type="ARBA" id="ARBA00022801"/>
    </source>
</evidence>
<comment type="similarity">
    <text evidence="2 8">Belongs to the peptidase M14 family.</text>
</comment>
<dbReference type="InterPro" id="IPR000834">
    <property type="entry name" value="Peptidase_M14"/>
</dbReference>
<dbReference type="PROSITE" id="PS00132">
    <property type="entry name" value="CARBOXYPEPT_ZN_1"/>
    <property type="match status" value="1"/>
</dbReference>
<keyword evidence="3" id="KW-0645">Protease</keyword>
<dbReference type="GO" id="GO:0008270">
    <property type="term" value="F:zinc ion binding"/>
    <property type="evidence" value="ECO:0007669"/>
    <property type="project" value="InterPro"/>
</dbReference>
<feature type="active site" description="Proton donor/acceptor" evidence="8">
    <location>
        <position position="264"/>
    </location>
</feature>
<dbReference type="EMBL" id="WEID01000065">
    <property type="protein sequence ID" value="KAB8131769.1"/>
    <property type="molecule type" value="Genomic_DNA"/>
</dbReference>